<dbReference type="Pfam" id="PF00069">
    <property type="entry name" value="Pkinase"/>
    <property type="match status" value="1"/>
</dbReference>
<evidence type="ECO:0000256" key="1">
    <source>
        <dbReference type="ARBA" id="ARBA00012513"/>
    </source>
</evidence>
<dbReference type="InterPro" id="IPR017441">
    <property type="entry name" value="Protein_kinase_ATP_BS"/>
</dbReference>
<protein>
    <recommendedName>
        <fullName evidence="1">non-specific serine/threonine protein kinase</fullName>
        <ecNumber evidence="1">2.7.11.1</ecNumber>
    </recommendedName>
</protein>
<keyword evidence="9" id="KW-0325">Glycoprotein</keyword>
<dbReference type="PANTHER" id="PTHR32444">
    <property type="entry name" value="BULB-TYPE LECTIN DOMAIN-CONTAINING PROTEIN"/>
    <property type="match status" value="1"/>
</dbReference>
<evidence type="ECO:0000313" key="17">
    <source>
        <dbReference type="EMBL" id="KAK1393613.1"/>
    </source>
</evidence>
<dbReference type="InterPro" id="IPR036426">
    <property type="entry name" value="Bulb-type_lectin_dom_sf"/>
</dbReference>
<evidence type="ECO:0000256" key="4">
    <source>
        <dbReference type="ARBA" id="ARBA00022729"/>
    </source>
</evidence>
<evidence type="ECO:0000256" key="9">
    <source>
        <dbReference type="ARBA" id="ARBA00023180"/>
    </source>
</evidence>
<feature type="transmembrane region" description="Helical" evidence="13">
    <location>
        <begin position="373"/>
        <end position="394"/>
    </location>
</feature>
<evidence type="ECO:0000256" key="5">
    <source>
        <dbReference type="ARBA" id="ARBA00022741"/>
    </source>
</evidence>
<dbReference type="GO" id="GO:0004674">
    <property type="term" value="F:protein serine/threonine kinase activity"/>
    <property type="evidence" value="ECO:0007669"/>
    <property type="project" value="UniProtKB-KW"/>
</dbReference>
<keyword evidence="3" id="KW-0808">Transferase</keyword>
<dbReference type="Proteomes" id="UP001237642">
    <property type="component" value="Unassembled WGS sequence"/>
</dbReference>
<evidence type="ECO:0000256" key="2">
    <source>
        <dbReference type="ARBA" id="ARBA00022527"/>
    </source>
</evidence>
<dbReference type="InterPro" id="IPR008271">
    <property type="entry name" value="Ser/Thr_kinase_AS"/>
</dbReference>
<gene>
    <name evidence="17" type="ORF">POM88_012669</name>
</gene>
<dbReference type="EC" id="2.7.11.1" evidence="1"/>
<dbReference type="Gene3D" id="2.90.10.10">
    <property type="entry name" value="Bulb-type lectin domain"/>
    <property type="match status" value="1"/>
</dbReference>
<keyword evidence="13" id="KW-0472">Membrane</keyword>
<keyword evidence="13" id="KW-1133">Transmembrane helix</keyword>
<keyword evidence="18" id="KW-1185">Reference proteome</keyword>
<evidence type="ECO:0000256" key="10">
    <source>
        <dbReference type="ARBA" id="ARBA00047899"/>
    </source>
</evidence>
<feature type="signal peptide" evidence="14">
    <location>
        <begin position="1"/>
        <end position="30"/>
    </location>
</feature>
<dbReference type="PROSITE" id="PS00108">
    <property type="entry name" value="PROTEIN_KINASE_ST"/>
    <property type="match status" value="1"/>
</dbReference>
<evidence type="ECO:0000256" key="6">
    <source>
        <dbReference type="ARBA" id="ARBA00022777"/>
    </source>
</evidence>
<feature type="domain" description="Bulb-type lectin" evidence="16">
    <location>
        <begin position="1"/>
        <end position="124"/>
    </location>
</feature>
<dbReference type="Gene3D" id="1.10.510.10">
    <property type="entry name" value="Transferase(Phosphotransferase) domain 1"/>
    <property type="match status" value="1"/>
</dbReference>
<reference evidence="17" key="1">
    <citation type="submission" date="2023-02" db="EMBL/GenBank/DDBJ databases">
        <title>Genome of toxic invasive species Heracleum sosnowskyi carries increased number of genes despite the absence of recent whole-genome duplications.</title>
        <authorList>
            <person name="Schelkunov M."/>
            <person name="Shtratnikova V."/>
            <person name="Makarenko M."/>
            <person name="Klepikova A."/>
            <person name="Omelchenko D."/>
            <person name="Novikova G."/>
            <person name="Obukhova E."/>
            <person name="Bogdanov V."/>
            <person name="Penin A."/>
            <person name="Logacheva M."/>
        </authorList>
    </citation>
    <scope>NUCLEOTIDE SEQUENCE</scope>
    <source>
        <strain evidence="17">Hsosn_3</strain>
        <tissue evidence="17">Leaf</tissue>
    </source>
</reference>
<dbReference type="InterPro" id="IPR000858">
    <property type="entry name" value="S_locus_glycoprot_dom"/>
</dbReference>
<comment type="caution">
    <text evidence="17">The sequence shown here is derived from an EMBL/GenBank/DDBJ whole genome shotgun (WGS) entry which is preliminary data.</text>
</comment>
<evidence type="ECO:0000256" key="3">
    <source>
        <dbReference type="ARBA" id="ARBA00022679"/>
    </source>
</evidence>
<feature type="domain" description="Protein kinase" evidence="15">
    <location>
        <begin position="430"/>
        <end position="553"/>
    </location>
</feature>
<dbReference type="InterPro" id="IPR000719">
    <property type="entry name" value="Prot_kinase_dom"/>
</dbReference>
<dbReference type="SMART" id="SM00108">
    <property type="entry name" value="B_lectin"/>
    <property type="match status" value="1"/>
</dbReference>
<proteinExistence type="predicted"/>
<dbReference type="GO" id="GO:0005524">
    <property type="term" value="F:ATP binding"/>
    <property type="evidence" value="ECO:0007669"/>
    <property type="project" value="UniProtKB-UniRule"/>
</dbReference>
<dbReference type="GO" id="GO:0048544">
    <property type="term" value="P:recognition of pollen"/>
    <property type="evidence" value="ECO:0007669"/>
    <property type="project" value="InterPro"/>
</dbReference>
<evidence type="ECO:0000256" key="12">
    <source>
        <dbReference type="PROSITE-ProRule" id="PRU10141"/>
    </source>
</evidence>
<dbReference type="SUPFAM" id="SSF51110">
    <property type="entry name" value="alpha-D-mannose-specific plant lectins"/>
    <property type="match status" value="1"/>
</dbReference>
<evidence type="ECO:0000256" key="8">
    <source>
        <dbReference type="ARBA" id="ARBA00023157"/>
    </source>
</evidence>
<accession>A0AAD8IZ45</accession>
<evidence type="ECO:0000256" key="13">
    <source>
        <dbReference type="SAM" id="Phobius"/>
    </source>
</evidence>
<dbReference type="Pfam" id="PF01453">
    <property type="entry name" value="B_lectin"/>
    <property type="match status" value="1"/>
</dbReference>
<dbReference type="SUPFAM" id="SSF56112">
    <property type="entry name" value="Protein kinase-like (PK-like)"/>
    <property type="match status" value="1"/>
</dbReference>
<dbReference type="Pfam" id="PF00954">
    <property type="entry name" value="S_locus_glycop"/>
    <property type="match status" value="1"/>
</dbReference>
<evidence type="ECO:0000259" key="15">
    <source>
        <dbReference type="PROSITE" id="PS50011"/>
    </source>
</evidence>
<keyword evidence="2" id="KW-0723">Serine/threonine-protein kinase</keyword>
<dbReference type="InterPro" id="IPR001480">
    <property type="entry name" value="Bulb-type_lectin_dom"/>
</dbReference>
<feature type="binding site" evidence="12">
    <location>
        <position position="458"/>
    </location>
    <ligand>
        <name>ATP</name>
        <dbReference type="ChEBI" id="CHEBI:30616"/>
    </ligand>
</feature>
<evidence type="ECO:0000313" key="18">
    <source>
        <dbReference type="Proteomes" id="UP001237642"/>
    </source>
</evidence>
<sequence length="553" mass="63093">MMKSDQKASMDGTAITLFFSLFCIFKFSSAADTITANQTVSDGYTIISAQDSSKWDFSAQKTPIANTSGFIRVSSKGIMVSTYDSIIWSSNYSRTVKNPVAQLLDTGNLVFRDENEKANFIWQSFDYPVDNLLPGMKFGVDLARGINRYFTPWKSDDDPSPGNYVHQLDLNGYPQFLLWKDSVLWFRTGPFVGSRYSGIPSLKPNDIYTSNFFITQTEVYYISNLVNTSECITRFVLTPAGDSQRLIWNKQKQEWTLYLAAEVSDCDRYGYCGTYGFCNTYKSPRCECMKGFHPKIPENWAAADWSSGCSRDVQLNCETGGDGFLKYAGVKLPDTRWSWGYSEDGQDLYVRMASSEIGKYKNKNSRQRKQLKIVLVLVFAILTVLLSLFLWYAYKRRMINKAGKVKVNEWQDLDLPLFDLLQIENATDNFSFTNKLGEGGFGSVYKGMLEEGQEIAVKRLSKDSRQGADEFMNEVSCIAKLQHRNLQIIPQATTDLDGKWTDKEMCQSLNWTMRYNIINGIAKGLLYLHQDSRLRIIHRDLKASNILLDHEMN</sequence>
<evidence type="ECO:0000259" key="16">
    <source>
        <dbReference type="PROSITE" id="PS50927"/>
    </source>
</evidence>
<name>A0AAD8IZ45_9APIA</name>
<evidence type="ECO:0000256" key="7">
    <source>
        <dbReference type="ARBA" id="ARBA00022840"/>
    </source>
</evidence>
<feature type="chain" id="PRO_5042041206" description="non-specific serine/threonine protein kinase" evidence="14">
    <location>
        <begin position="31"/>
        <end position="553"/>
    </location>
</feature>
<dbReference type="PROSITE" id="PS50927">
    <property type="entry name" value="BULB_LECTIN"/>
    <property type="match status" value="1"/>
</dbReference>
<dbReference type="PROSITE" id="PS50011">
    <property type="entry name" value="PROTEIN_KINASE_DOM"/>
    <property type="match status" value="1"/>
</dbReference>
<dbReference type="PROSITE" id="PS00107">
    <property type="entry name" value="PROTEIN_KINASE_ATP"/>
    <property type="match status" value="1"/>
</dbReference>
<keyword evidence="4 14" id="KW-0732">Signal</keyword>
<keyword evidence="6" id="KW-0418">Kinase</keyword>
<comment type="catalytic activity">
    <reaction evidence="11">
        <text>L-seryl-[protein] + ATP = O-phospho-L-seryl-[protein] + ADP + H(+)</text>
        <dbReference type="Rhea" id="RHEA:17989"/>
        <dbReference type="Rhea" id="RHEA-COMP:9863"/>
        <dbReference type="Rhea" id="RHEA-COMP:11604"/>
        <dbReference type="ChEBI" id="CHEBI:15378"/>
        <dbReference type="ChEBI" id="CHEBI:29999"/>
        <dbReference type="ChEBI" id="CHEBI:30616"/>
        <dbReference type="ChEBI" id="CHEBI:83421"/>
        <dbReference type="ChEBI" id="CHEBI:456216"/>
        <dbReference type="EC" id="2.7.11.1"/>
    </reaction>
</comment>
<comment type="catalytic activity">
    <reaction evidence="10">
        <text>L-threonyl-[protein] + ATP = O-phospho-L-threonyl-[protein] + ADP + H(+)</text>
        <dbReference type="Rhea" id="RHEA:46608"/>
        <dbReference type="Rhea" id="RHEA-COMP:11060"/>
        <dbReference type="Rhea" id="RHEA-COMP:11605"/>
        <dbReference type="ChEBI" id="CHEBI:15378"/>
        <dbReference type="ChEBI" id="CHEBI:30013"/>
        <dbReference type="ChEBI" id="CHEBI:30616"/>
        <dbReference type="ChEBI" id="CHEBI:61977"/>
        <dbReference type="ChEBI" id="CHEBI:456216"/>
        <dbReference type="EC" id="2.7.11.1"/>
    </reaction>
</comment>
<reference evidence="17" key="2">
    <citation type="submission" date="2023-05" db="EMBL/GenBank/DDBJ databases">
        <authorList>
            <person name="Schelkunov M.I."/>
        </authorList>
    </citation>
    <scope>NUCLEOTIDE SEQUENCE</scope>
    <source>
        <strain evidence="17">Hsosn_3</strain>
        <tissue evidence="17">Leaf</tissue>
    </source>
</reference>
<evidence type="ECO:0000256" key="14">
    <source>
        <dbReference type="SAM" id="SignalP"/>
    </source>
</evidence>
<dbReference type="PANTHER" id="PTHR32444:SF235">
    <property type="entry name" value="OS01G0783900 PROTEIN"/>
    <property type="match status" value="1"/>
</dbReference>
<keyword evidence="5 12" id="KW-0547">Nucleotide-binding</keyword>
<keyword evidence="8" id="KW-1015">Disulfide bond</keyword>
<dbReference type="InterPro" id="IPR011009">
    <property type="entry name" value="Kinase-like_dom_sf"/>
</dbReference>
<dbReference type="AlphaFoldDB" id="A0AAD8IZ45"/>
<evidence type="ECO:0000256" key="11">
    <source>
        <dbReference type="ARBA" id="ARBA00048679"/>
    </source>
</evidence>
<dbReference type="EMBL" id="JAUIZM010000003">
    <property type="protein sequence ID" value="KAK1393613.1"/>
    <property type="molecule type" value="Genomic_DNA"/>
</dbReference>
<dbReference type="FunFam" id="1.10.510.10:FF:001023">
    <property type="entry name" value="Os07g0541700 protein"/>
    <property type="match status" value="1"/>
</dbReference>
<keyword evidence="7 12" id="KW-0067">ATP-binding</keyword>
<organism evidence="17 18">
    <name type="scientific">Heracleum sosnowskyi</name>
    <dbReference type="NCBI Taxonomy" id="360622"/>
    <lineage>
        <taxon>Eukaryota</taxon>
        <taxon>Viridiplantae</taxon>
        <taxon>Streptophyta</taxon>
        <taxon>Embryophyta</taxon>
        <taxon>Tracheophyta</taxon>
        <taxon>Spermatophyta</taxon>
        <taxon>Magnoliopsida</taxon>
        <taxon>eudicotyledons</taxon>
        <taxon>Gunneridae</taxon>
        <taxon>Pentapetalae</taxon>
        <taxon>asterids</taxon>
        <taxon>campanulids</taxon>
        <taxon>Apiales</taxon>
        <taxon>Apiaceae</taxon>
        <taxon>Apioideae</taxon>
        <taxon>apioid superclade</taxon>
        <taxon>Tordylieae</taxon>
        <taxon>Tordyliinae</taxon>
        <taxon>Heracleum</taxon>
    </lineage>
</organism>
<keyword evidence="13" id="KW-0812">Transmembrane</keyword>
<dbReference type="Gene3D" id="3.30.200.20">
    <property type="entry name" value="Phosphorylase Kinase, domain 1"/>
    <property type="match status" value="1"/>
</dbReference>